<organism evidence="8 9">
    <name type="scientific">Amycolatopsis halotolerans</name>
    <dbReference type="NCBI Taxonomy" id="330083"/>
    <lineage>
        <taxon>Bacteria</taxon>
        <taxon>Bacillati</taxon>
        <taxon>Actinomycetota</taxon>
        <taxon>Actinomycetes</taxon>
        <taxon>Pseudonocardiales</taxon>
        <taxon>Pseudonocardiaceae</taxon>
        <taxon>Amycolatopsis</taxon>
    </lineage>
</organism>
<feature type="transmembrane region" description="Helical" evidence="7">
    <location>
        <begin position="21"/>
        <end position="47"/>
    </location>
</feature>
<sequence length="412" mass="42483">MAKANKGVRQPRRGGLGPRFLGLWCSTALSDTGNGIFLVGATLLAIHTLESPSLVGLLLTLATIPWLVAAIPAGIVVDRMDGHRVIQIANLVRAGTMLAVGVASATGHISAVVLVVAVFISGVLQTFVDGAAEALVPELVDSDRLSDANGALSVSTRVFYQFLGPPIAGLTYALWPSAPALLSGLLCGVSTLCIAAVRQPWPHRRGGRGKVDFRSGLRVVGRNRILKAAIAISGVTSIANGVYLTVFAVYANSDTGLGLTPATYGVLTGLVGAGAGVGACLTGRAERLFGEVLTMRLTRVGWALLFLSPLLRSPWLIAPVMVAGSAFGAMWAVQAMNLRQRATSPGQRAQVLGVFRALTYGATPLGSLAAATFHNTVSSQILLGAAAALTAATISLVPSRESLAVHGRRAGS</sequence>
<comment type="subcellular location">
    <subcellularLocation>
        <location evidence="1">Cell membrane</location>
        <topology evidence="1">Multi-pass membrane protein</topology>
    </subcellularLocation>
</comment>
<evidence type="ECO:0000256" key="6">
    <source>
        <dbReference type="ARBA" id="ARBA00023136"/>
    </source>
</evidence>
<feature type="transmembrane region" description="Helical" evidence="7">
    <location>
        <begin position="313"/>
        <end position="333"/>
    </location>
</feature>
<keyword evidence="2" id="KW-0813">Transport</keyword>
<feature type="transmembrane region" description="Helical" evidence="7">
    <location>
        <begin position="288"/>
        <end position="307"/>
    </location>
</feature>
<feature type="transmembrane region" description="Helical" evidence="7">
    <location>
        <begin position="172"/>
        <end position="197"/>
    </location>
</feature>
<dbReference type="EMBL" id="JBHRWI010000052">
    <property type="protein sequence ID" value="MFC3515645.1"/>
    <property type="molecule type" value="Genomic_DNA"/>
</dbReference>
<feature type="transmembrane region" description="Helical" evidence="7">
    <location>
        <begin position="262"/>
        <end position="281"/>
    </location>
</feature>
<evidence type="ECO:0000256" key="3">
    <source>
        <dbReference type="ARBA" id="ARBA00022475"/>
    </source>
</evidence>
<evidence type="ECO:0000256" key="1">
    <source>
        <dbReference type="ARBA" id="ARBA00004651"/>
    </source>
</evidence>
<evidence type="ECO:0000313" key="9">
    <source>
        <dbReference type="Proteomes" id="UP001595764"/>
    </source>
</evidence>
<keyword evidence="4 7" id="KW-0812">Transmembrane</keyword>
<feature type="transmembrane region" description="Helical" evidence="7">
    <location>
        <begin position="228"/>
        <end position="250"/>
    </location>
</feature>
<proteinExistence type="predicted"/>
<gene>
    <name evidence="8" type="ORF">ACFORO_36170</name>
</gene>
<dbReference type="SUPFAM" id="SSF103473">
    <property type="entry name" value="MFS general substrate transporter"/>
    <property type="match status" value="1"/>
</dbReference>
<dbReference type="Proteomes" id="UP001595764">
    <property type="component" value="Unassembled WGS sequence"/>
</dbReference>
<accession>A0ABV7QTE8</accession>
<dbReference type="InterPro" id="IPR036259">
    <property type="entry name" value="MFS_trans_sf"/>
</dbReference>
<dbReference type="RefSeq" id="WP_377871835.1">
    <property type="nucleotide sequence ID" value="NZ_JBHMAY010000034.1"/>
</dbReference>
<feature type="transmembrane region" description="Helical" evidence="7">
    <location>
        <begin position="98"/>
        <end position="120"/>
    </location>
</feature>
<evidence type="ECO:0000256" key="2">
    <source>
        <dbReference type="ARBA" id="ARBA00022448"/>
    </source>
</evidence>
<feature type="transmembrane region" description="Helical" evidence="7">
    <location>
        <begin position="53"/>
        <end position="77"/>
    </location>
</feature>
<evidence type="ECO:0000256" key="4">
    <source>
        <dbReference type="ARBA" id="ARBA00022692"/>
    </source>
</evidence>
<protein>
    <submittedName>
        <fullName evidence="8">MFS transporter</fullName>
    </submittedName>
</protein>
<keyword evidence="5 7" id="KW-1133">Transmembrane helix</keyword>
<dbReference type="PANTHER" id="PTHR23513:SF6">
    <property type="entry name" value="MAJOR FACILITATOR SUPERFAMILY ASSOCIATED DOMAIN-CONTAINING PROTEIN"/>
    <property type="match status" value="1"/>
</dbReference>
<comment type="caution">
    <text evidence="8">The sequence shown here is derived from an EMBL/GenBank/DDBJ whole genome shotgun (WGS) entry which is preliminary data.</text>
</comment>
<keyword evidence="3" id="KW-1003">Cell membrane</keyword>
<dbReference type="Gene3D" id="1.20.1250.20">
    <property type="entry name" value="MFS general substrate transporter like domains"/>
    <property type="match status" value="1"/>
</dbReference>
<evidence type="ECO:0000256" key="7">
    <source>
        <dbReference type="SAM" id="Phobius"/>
    </source>
</evidence>
<dbReference type="InterPro" id="IPR010290">
    <property type="entry name" value="TM_effector"/>
</dbReference>
<reference evidence="9" key="1">
    <citation type="journal article" date="2019" name="Int. J. Syst. Evol. Microbiol.">
        <title>The Global Catalogue of Microorganisms (GCM) 10K type strain sequencing project: providing services to taxonomists for standard genome sequencing and annotation.</title>
        <authorList>
            <consortium name="The Broad Institute Genomics Platform"/>
            <consortium name="The Broad Institute Genome Sequencing Center for Infectious Disease"/>
            <person name="Wu L."/>
            <person name="Ma J."/>
        </authorList>
    </citation>
    <scope>NUCLEOTIDE SEQUENCE [LARGE SCALE GENOMIC DNA]</scope>
    <source>
        <strain evidence="9">CGMCC 4.7682</strain>
    </source>
</reference>
<keyword evidence="6 7" id="KW-0472">Membrane</keyword>
<dbReference type="Pfam" id="PF05977">
    <property type="entry name" value="MFS_3"/>
    <property type="match status" value="1"/>
</dbReference>
<dbReference type="CDD" id="cd06173">
    <property type="entry name" value="MFS_MefA_like"/>
    <property type="match status" value="1"/>
</dbReference>
<feature type="transmembrane region" description="Helical" evidence="7">
    <location>
        <begin position="380"/>
        <end position="399"/>
    </location>
</feature>
<evidence type="ECO:0000313" key="8">
    <source>
        <dbReference type="EMBL" id="MFC3515645.1"/>
    </source>
</evidence>
<evidence type="ECO:0000256" key="5">
    <source>
        <dbReference type="ARBA" id="ARBA00022989"/>
    </source>
</evidence>
<keyword evidence="9" id="KW-1185">Reference proteome</keyword>
<name>A0ABV7QTE8_9PSEU</name>
<feature type="transmembrane region" description="Helical" evidence="7">
    <location>
        <begin position="354"/>
        <end position="374"/>
    </location>
</feature>
<dbReference type="PANTHER" id="PTHR23513">
    <property type="entry name" value="INTEGRAL MEMBRANE EFFLUX PROTEIN-RELATED"/>
    <property type="match status" value="1"/>
</dbReference>